<evidence type="ECO:0000313" key="1">
    <source>
        <dbReference type="EMBL" id="CAD8096279.1"/>
    </source>
</evidence>
<dbReference type="EMBL" id="CAJJDM010000104">
    <property type="protein sequence ID" value="CAD8096279.1"/>
    <property type="molecule type" value="Genomic_DNA"/>
</dbReference>
<dbReference type="PANTHER" id="PTHR33706">
    <property type="entry name" value="MORN VARIANT REPEAT PROTEIN"/>
    <property type="match status" value="1"/>
</dbReference>
<organism evidence="1 2">
    <name type="scientific">Paramecium primaurelia</name>
    <dbReference type="NCBI Taxonomy" id="5886"/>
    <lineage>
        <taxon>Eukaryota</taxon>
        <taxon>Sar</taxon>
        <taxon>Alveolata</taxon>
        <taxon>Ciliophora</taxon>
        <taxon>Intramacronucleata</taxon>
        <taxon>Oligohymenophorea</taxon>
        <taxon>Peniculida</taxon>
        <taxon>Parameciidae</taxon>
        <taxon>Paramecium</taxon>
    </lineage>
</organism>
<evidence type="ECO:0000313" key="2">
    <source>
        <dbReference type="Proteomes" id="UP000688137"/>
    </source>
</evidence>
<accession>A0A8S1NY41</accession>
<reference evidence="1" key="1">
    <citation type="submission" date="2021-01" db="EMBL/GenBank/DDBJ databases">
        <authorList>
            <consortium name="Genoscope - CEA"/>
            <person name="William W."/>
        </authorList>
    </citation>
    <scope>NUCLEOTIDE SEQUENCE</scope>
</reference>
<dbReference type="Proteomes" id="UP000688137">
    <property type="component" value="Unassembled WGS sequence"/>
</dbReference>
<keyword evidence="2" id="KW-1185">Reference proteome</keyword>
<gene>
    <name evidence="1" type="ORF">PPRIM_AZ9-3.1.T1010011</name>
</gene>
<name>A0A8S1NY41_PARPR</name>
<sequence>MTFCQLFWKSTSLLFQKQDLNKIQVKQYISYFHLIEQYLQCSKFLNIQIKRLNIVSFFQKHKKVQLSQEILKVATKTSKIDFSNCFQITFQQIIQYRCKIIQININYFDFSGGGFYDDQGYFKKGKWIELSDKFDYYSQVTYKGQYKNNKKIGSWVILWNWKDINQQIGNGLYDDQVEGDSSIKVGIWIEQSDEFDRWSQIVNKGEYKNGRKIGKWVEINIKQNIICGELNYDN</sequence>
<dbReference type="AlphaFoldDB" id="A0A8S1NY41"/>
<comment type="caution">
    <text evidence="1">The sequence shown here is derived from an EMBL/GenBank/DDBJ whole genome shotgun (WGS) entry which is preliminary data.</text>
</comment>
<proteinExistence type="predicted"/>
<protein>
    <submittedName>
        <fullName evidence="1">Uncharacterized protein</fullName>
    </submittedName>
</protein>
<dbReference type="PANTHER" id="PTHR33706:SF1">
    <property type="entry name" value="TPR REPEAT PROTEIN"/>
    <property type="match status" value="1"/>
</dbReference>